<dbReference type="Proteomes" id="UP000275256">
    <property type="component" value="Unassembled WGS sequence"/>
</dbReference>
<keyword evidence="4" id="KW-1185">Reference proteome</keyword>
<proteinExistence type="predicted"/>
<sequence length="211" mass="23393">MSIADKPLRWDVVHRDVLGKGAISSFVDDRVTTPSGDTVQRQYLTHPGAVAVVAWDEDADTIACLHQYRHPVGMELVEIPAGLLDGVDEAWVDAARRELAEEVELAAQRWQVLVDICPTAGACQESQRIYLARGLARTERPHGFELEGEELEMSWEWLDRAALLEAVLEGRCQSQALVTGILALETARLGGRLEGLRPSDAPWPIRSRPRP</sequence>
<dbReference type="AlphaFoldDB" id="A0A3M0G207"/>
<name>A0A3M0G207_9ACTN</name>
<protein>
    <submittedName>
        <fullName evidence="3">NUDIX hydrolase</fullName>
    </submittedName>
</protein>
<feature type="domain" description="Nudix hydrolase" evidence="2">
    <location>
        <begin position="45"/>
        <end position="185"/>
    </location>
</feature>
<dbReference type="InterPro" id="IPR000086">
    <property type="entry name" value="NUDIX_hydrolase_dom"/>
</dbReference>
<comment type="caution">
    <text evidence="3">The sequence shown here is derived from an EMBL/GenBank/DDBJ whole genome shotgun (WGS) entry which is preliminary data.</text>
</comment>
<dbReference type="PANTHER" id="PTHR11839">
    <property type="entry name" value="UDP/ADP-SUGAR PYROPHOSPHATASE"/>
    <property type="match status" value="1"/>
</dbReference>
<dbReference type="GO" id="GO:0016787">
    <property type="term" value="F:hydrolase activity"/>
    <property type="evidence" value="ECO:0007669"/>
    <property type="project" value="UniProtKB-KW"/>
</dbReference>
<dbReference type="PANTHER" id="PTHR11839:SF31">
    <property type="entry name" value="ADP-RIBOSE PYROPHOSPHATASE"/>
    <property type="match status" value="1"/>
</dbReference>
<dbReference type="PROSITE" id="PS51462">
    <property type="entry name" value="NUDIX"/>
    <property type="match status" value="1"/>
</dbReference>
<organism evidence="3 4">
    <name type="scientific">Tessaracoccus antarcticus</name>
    <dbReference type="NCBI Taxonomy" id="2479848"/>
    <lineage>
        <taxon>Bacteria</taxon>
        <taxon>Bacillati</taxon>
        <taxon>Actinomycetota</taxon>
        <taxon>Actinomycetes</taxon>
        <taxon>Propionibacteriales</taxon>
        <taxon>Propionibacteriaceae</taxon>
        <taxon>Tessaracoccus</taxon>
    </lineage>
</organism>
<dbReference type="GO" id="GO:0019693">
    <property type="term" value="P:ribose phosphate metabolic process"/>
    <property type="evidence" value="ECO:0007669"/>
    <property type="project" value="TreeGrafter"/>
</dbReference>
<keyword evidence="1 3" id="KW-0378">Hydrolase</keyword>
<dbReference type="InterPro" id="IPR015797">
    <property type="entry name" value="NUDIX_hydrolase-like_dom_sf"/>
</dbReference>
<gene>
    <name evidence="3" type="ORF">EAX62_12980</name>
</gene>
<evidence type="ECO:0000313" key="3">
    <source>
        <dbReference type="EMBL" id="RMB59001.1"/>
    </source>
</evidence>
<dbReference type="SUPFAM" id="SSF55811">
    <property type="entry name" value="Nudix"/>
    <property type="match status" value="1"/>
</dbReference>
<evidence type="ECO:0000313" key="4">
    <source>
        <dbReference type="Proteomes" id="UP000275256"/>
    </source>
</evidence>
<evidence type="ECO:0000259" key="2">
    <source>
        <dbReference type="PROSITE" id="PS51462"/>
    </source>
</evidence>
<reference evidence="3 4" key="1">
    <citation type="submission" date="2018-10" db="EMBL/GenBank/DDBJ databases">
        <title>Tessaracoccus antarcticuss sp. nov., isolated from sediment.</title>
        <authorList>
            <person name="Zhou L.Y."/>
            <person name="Du Z.J."/>
        </authorList>
    </citation>
    <scope>NUCLEOTIDE SEQUENCE [LARGE SCALE GENOMIC DNA]</scope>
    <source>
        <strain evidence="3 4">JDX10</strain>
    </source>
</reference>
<dbReference type="EMBL" id="REFW01000003">
    <property type="protein sequence ID" value="RMB59001.1"/>
    <property type="molecule type" value="Genomic_DNA"/>
</dbReference>
<dbReference type="GO" id="GO:0006753">
    <property type="term" value="P:nucleoside phosphate metabolic process"/>
    <property type="evidence" value="ECO:0007669"/>
    <property type="project" value="TreeGrafter"/>
</dbReference>
<evidence type="ECO:0000256" key="1">
    <source>
        <dbReference type="ARBA" id="ARBA00022801"/>
    </source>
</evidence>
<dbReference type="RefSeq" id="WP_121902120.1">
    <property type="nucleotide sequence ID" value="NZ_REFW01000003.1"/>
</dbReference>
<dbReference type="Pfam" id="PF00293">
    <property type="entry name" value="NUDIX"/>
    <property type="match status" value="1"/>
</dbReference>
<dbReference type="GO" id="GO:0005829">
    <property type="term" value="C:cytosol"/>
    <property type="evidence" value="ECO:0007669"/>
    <property type="project" value="TreeGrafter"/>
</dbReference>
<dbReference type="Gene3D" id="3.90.79.10">
    <property type="entry name" value="Nucleoside Triphosphate Pyrophosphohydrolase"/>
    <property type="match status" value="1"/>
</dbReference>
<dbReference type="OrthoDB" id="9806150at2"/>
<accession>A0A3M0G207</accession>